<feature type="transmembrane region" description="Helical" evidence="7">
    <location>
        <begin position="6"/>
        <end position="24"/>
    </location>
</feature>
<dbReference type="OrthoDB" id="429955at2759"/>
<evidence type="ECO:0000256" key="2">
    <source>
        <dbReference type="ARBA" id="ARBA00007863"/>
    </source>
</evidence>
<evidence type="ECO:0000256" key="3">
    <source>
        <dbReference type="ARBA" id="ARBA00022448"/>
    </source>
</evidence>
<evidence type="ECO:0000256" key="4">
    <source>
        <dbReference type="ARBA" id="ARBA00022692"/>
    </source>
</evidence>
<dbReference type="PANTHER" id="PTHR14233">
    <property type="entry name" value="DUF914-RELATED"/>
    <property type="match status" value="1"/>
</dbReference>
<organism evidence="8 9">
    <name type="scientific">Mikania micrantha</name>
    <name type="common">bitter vine</name>
    <dbReference type="NCBI Taxonomy" id="192012"/>
    <lineage>
        <taxon>Eukaryota</taxon>
        <taxon>Viridiplantae</taxon>
        <taxon>Streptophyta</taxon>
        <taxon>Embryophyta</taxon>
        <taxon>Tracheophyta</taxon>
        <taxon>Spermatophyta</taxon>
        <taxon>Magnoliopsida</taxon>
        <taxon>eudicotyledons</taxon>
        <taxon>Gunneridae</taxon>
        <taxon>Pentapetalae</taxon>
        <taxon>asterids</taxon>
        <taxon>campanulids</taxon>
        <taxon>Asterales</taxon>
        <taxon>Asteraceae</taxon>
        <taxon>Asteroideae</taxon>
        <taxon>Heliantheae alliance</taxon>
        <taxon>Eupatorieae</taxon>
        <taxon>Mikania</taxon>
    </lineage>
</organism>
<keyword evidence="9" id="KW-1185">Reference proteome</keyword>
<dbReference type="GO" id="GO:0016020">
    <property type="term" value="C:membrane"/>
    <property type="evidence" value="ECO:0007669"/>
    <property type="project" value="UniProtKB-SubCell"/>
</dbReference>
<evidence type="ECO:0000313" key="8">
    <source>
        <dbReference type="EMBL" id="KAD5508852.1"/>
    </source>
</evidence>
<dbReference type="EMBL" id="SZYD01000008">
    <property type="protein sequence ID" value="KAD5508852.1"/>
    <property type="molecule type" value="Genomic_DNA"/>
</dbReference>
<comment type="similarity">
    <text evidence="2">Belongs to the SLC35F solute transporter family.</text>
</comment>
<dbReference type="PANTHER" id="PTHR14233:SF25">
    <property type="entry name" value="SOLUTE CARRIER FAMILY 35 MEMBER SLC35F1_F2_F6-RELATED"/>
    <property type="match status" value="1"/>
</dbReference>
<sequence>MESIAPTSQSLANYMLLAIFYGGILIRGRNGMKEFFMKTADQGELLAMLGLFGCHCWWCASAAKGETPAHISGSTMLNLSLLTSDMWSVLIRIFVYHEKEFFMKTADQVELLAMLGFFGAIVGVLPYAGFAVAMFLFYSGVPLLLKISGSMMLNLSLLTSDMWSVLIRIFVYHEKHFDEEADVAGSVKLNILARSSNAGGSRVEVIQTNGKNHKLVVKGGDADILKVLECVDRLRGAVWVEFCGLVGSGNPELLLASSWTDLSCCV</sequence>
<dbReference type="AlphaFoldDB" id="A0A5N6P1U1"/>
<dbReference type="Pfam" id="PF06027">
    <property type="entry name" value="SLC35F"/>
    <property type="match status" value="2"/>
</dbReference>
<dbReference type="InterPro" id="IPR052221">
    <property type="entry name" value="SLC35F_Transporter"/>
</dbReference>
<gene>
    <name evidence="8" type="ORF">E3N88_16555</name>
</gene>
<keyword evidence="3" id="KW-0813">Transport</keyword>
<reference evidence="8 9" key="1">
    <citation type="submission" date="2019-05" db="EMBL/GenBank/DDBJ databases">
        <title>Mikania micrantha, genome provides insights into the molecular mechanism of rapid growth.</title>
        <authorList>
            <person name="Liu B."/>
        </authorList>
    </citation>
    <scope>NUCLEOTIDE SEQUENCE [LARGE SCALE GENOMIC DNA]</scope>
    <source>
        <strain evidence="8">NLD-2019</strain>
        <tissue evidence="8">Leaf</tissue>
    </source>
</reference>
<dbReference type="InterPro" id="IPR009262">
    <property type="entry name" value="SLC35_F1/F2/F6"/>
</dbReference>
<feature type="transmembrane region" description="Helical" evidence="7">
    <location>
        <begin position="115"/>
        <end position="139"/>
    </location>
</feature>
<name>A0A5N6P1U1_9ASTR</name>
<dbReference type="Proteomes" id="UP000326396">
    <property type="component" value="Linkage Group LG16"/>
</dbReference>
<keyword evidence="5 7" id="KW-1133">Transmembrane helix</keyword>
<evidence type="ECO:0000256" key="1">
    <source>
        <dbReference type="ARBA" id="ARBA00004141"/>
    </source>
</evidence>
<proteinExistence type="inferred from homology"/>
<protein>
    <submittedName>
        <fullName evidence="8">Uncharacterized protein</fullName>
    </submittedName>
</protein>
<evidence type="ECO:0000256" key="5">
    <source>
        <dbReference type="ARBA" id="ARBA00022989"/>
    </source>
</evidence>
<accession>A0A5N6P1U1</accession>
<evidence type="ECO:0000313" key="9">
    <source>
        <dbReference type="Proteomes" id="UP000326396"/>
    </source>
</evidence>
<evidence type="ECO:0000256" key="6">
    <source>
        <dbReference type="ARBA" id="ARBA00023136"/>
    </source>
</evidence>
<dbReference type="GO" id="GO:0022857">
    <property type="term" value="F:transmembrane transporter activity"/>
    <property type="evidence" value="ECO:0007669"/>
    <property type="project" value="InterPro"/>
</dbReference>
<comment type="subcellular location">
    <subcellularLocation>
        <location evidence="1">Membrane</location>
        <topology evidence="1">Multi-pass membrane protein</topology>
    </subcellularLocation>
</comment>
<comment type="caution">
    <text evidence="8">The sequence shown here is derived from an EMBL/GenBank/DDBJ whole genome shotgun (WGS) entry which is preliminary data.</text>
</comment>
<evidence type="ECO:0000256" key="7">
    <source>
        <dbReference type="SAM" id="Phobius"/>
    </source>
</evidence>
<keyword evidence="6 7" id="KW-0472">Membrane</keyword>
<keyword evidence="4 7" id="KW-0812">Transmembrane</keyword>